<dbReference type="EMBL" id="KQ947411">
    <property type="protein sequence ID" value="KUJ19553.1"/>
    <property type="molecule type" value="Genomic_DNA"/>
</dbReference>
<dbReference type="InParanoid" id="A0A194XHB2"/>
<dbReference type="KEGG" id="psco:LY89DRAFT_493955"/>
<proteinExistence type="predicted"/>
<evidence type="ECO:0000259" key="2">
    <source>
        <dbReference type="PROSITE" id="PS50053"/>
    </source>
</evidence>
<dbReference type="SMART" id="SM00213">
    <property type="entry name" value="UBQ"/>
    <property type="match status" value="1"/>
</dbReference>
<dbReference type="CDD" id="cd17039">
    <property type="entry name" value="Ubl_ubiquitin_like"/>
    <property type="match status" value="1"/>
</dbReference>
<feature type="coiled-coil region" evidence="1">
    <location>
        <begin position="42"/>
        <end position="69"/>
    </location>
</feature>
<dbReference type="GeneID" id="28817643"/>
<evidence type="ECO:0000313" key="3">
    <source>
        <dbReference type="EMBL" id="KUJ19553.1"/>
    </source>
</evidence>
<accession>A0A194XHB2</accession>
<dbReference type="RefSeq" id="XP_018073908.1">
    <property type="nucleotide sequence ID" value="XM_018207917.1"/>
</dbReference>
<dbReference type="Gene3D" id="3.10.20.90">
    <property type="entry name" value="Phosphatidylinositol 3-kinase Catalytic Subunit, Chain A, domain 1"/>
    <property type="match status" value="1"/>
</dbReference>
<dbReference type="AlphaFoldDB" id="A0A194XHB2"/>
<evidence type="ECO:0000313" key="4">
    <source>
        <dbReference type="Proteomes" id="UP000070700"/>
    </source>
</evidence>
<reference evidence="3 4" key="1">
    <citation type="submission" date="2015-10" db="EMBL/GenBank/DDBJ databases">
        <title>Full genome of DAOMC 229536 Phialocephala scopiformis, a fungal endophyte of spruce producing the potent anti-insectan compound rugulosin.</title>
        <authorList>
            <consortium name="DOE Joint Genome Institute"/>
            <person name="Walker A.K."/>
            <person name="Frasz S.L."/>
            <person name="Seifert K.A."/>
            <person name="Miller J.D."/>
            <person name="Mondo S.J."/>
            <person name="Labutti K."/>
            <person name="Lipzen A."/>
            <person name="Dockter R."/>
            <person name="Kennedy M."/>
            <person name="Grigoriev I.V."/>
            <person name="Spatafora J.W."/>
        </authorList>
    </citation>
    <scope>NUCLEOTIDE SEQUENCE [LARGE SCALE GENOMIC DNA]</scope>
    <source>
        <strain evidence="3 4">CBS 120377</strain>
    </source>
</reference>
<evidence type="ECO:0000256" key="1">
    <source>
        <dbReference type="SAM" id="Coils"/>
    </source>
</evidence>
<dbReference type="InterPro" id="IPR000626">
    <property type="entry name" value="Ubiquitin-like_dom"/>
</dbReference>
<dbReference type="SUPFAM" id="SSF54236">
    <property type="entry name" value="Ubiquitin-like"/>
    <property type="match status" value="1"/>
</dbReference>
<organism evidence="3 4">
    <name type="scientific">Mollisia scopiformis</name>
    <name type="common">Conifer needle endophyte fungus</name>
    <name type="synonym">Phialocephala scopiformis</name>
    <dbReference type="NCBI Taxonomy" id="149040"/>
    <lineage>
        <taxon>Eukaryota</taxon>
        <taxon>Fungi</taxon>
        <taxon>Dikarya</taxon>
        <taxon>Ascomycota</taxon>
        <taxon>Pezizomycotina</taxon>
        <taxon>Leotiomycetes</taxon>
        <taxon>Helotiales</taxon>
        <taxon>Mollisiaceae</taxon>
        <taxon>Mollisia</taxon>
    </lineage>
</organism>
<name>A0A194XHB2_MOLSC</name>
<dbReference type="Proteomes" id="UP000070700">
    <property type="component" value="Unassembled WGS sequence"/>
</dbReference>
<feature type="domain" description="Ubiquitin-like" evidence="2">
    <location>
        <begin position="193"/>
        <end position="267"/>
    </location>
</feature>
<dbReference type="PROSITE" id="PS50053">
    <property type="entry name" value="UBIQUITIN_2"/>
    <property type="match status" value="1"/>
</dbReference>
<dbReference type="InterPro" id="IPR029071">
    <property type="entry name" value="Ubiquitin-like_domsf"/>
</dbReference>
<gene>
    <name evidence="3" type="ORF">LY89DRAFT_493955</name>
</gene>
<dbReference type="Pfam" id="PF00240">
    <property type="entry name" value="ubiquitin"/>
    <property type="match status" value="1"/>
</dbReference>
<protein>
    <recommendedName>
        <fullName evidence="2">Ubiquitin-like domain-containing protein</fullName>
    </recommendedName>
</protein>
<sequence length="291" mass="33349">MTLSFPKNSPRQMYSSLNIIHLIKFINSIWRRVETLDDPTILSTLETRLQHLSENLEYLRRESELLLKDGERRREVGVLIGGLSVDLNVLDIMVGKMKKGIVDEGSFEGLLERLECRLEDMREVLESVKKAQNMGLNWAIHEMKNSWHHHVHWSDLVEVRYPKDEFYQMERGKEKDGAKLDLRKDDGFDDDCITVFVRFQDSGFATKLQGSEIEVLAPKGTTLGDLKKALREKIGVPICQQLLSHRGSMLDNDFTFQDCGLENESTLNGVIISKHLAEGSPKTSWFWANGS</sequence>
<dbReference type="OrthoDB" id="417450at2759"/>
<keyword evidence="1" id="KW-0175">Coiled coil</keyword>
<keyword evidence="4" id="KW-1185">Reference proteome</keyword>